<proteinExistence type="predicted"/>
<feature type="compositionally biased region" description="Acidic residues" evidence="1">
    <location>
        <begin position="76"/>
        <end position="87"/>
    </location>
</feature>
<protein>
    <submittedName>
        <fullName evidence="2">Uncharacterized protein</fullName>
    </submittedName>
</protein>
<gene>
    <name evidence="2" type="ORF">BDV96DRAFT_583629</name>
</gene>
<keyword evidence="3" id="KW-1185">Reference proteome</keyword>
<feature type="region of interest" description="Disordered" evidence="1">
    <location>
        <begin position="1"/>
        <end position="89"/>
    </location>
</feature>
<evidence type="ECO:0000313" key="2">
    <source>
        <dbReference type="EMBL" id="KAF2110715.1"/>
    </source>
</evidence>
<dbReference type="AlphaFoldDB" id="A0A6A5YUA3"/>
<evidence type="ECO:0000313" key="3">
    <source>
        <dbReference type="Proteomes" id="UP000799770"/>
    </source>
</evidence>
<feature type="compositionally biased region" description="Basic and acidic residues" evidence="1">
    <location>
        <begin position="18"/>
        <end position="44"/>
    </location>
</feature>
<sequence>MSLTRTKERCPEWASAMEAEKRERVHEESDALKKIKQKEAEAKKSKTTQIEPEPSRSLEDGPNSKSKGKQKLITETESEESDEEQELTGEGKRDFLGYQNLWVCWRCSFDVDQFDEEALAEIRNYAIATTSKSNQSHKRFGTWMNVELWLGGDATHSPARHERIAYINAFGNKSTKRSELCGPVCQTRSLVAALWPKTKILCAVPCTELYPILD</sequence>
<reference evidence="2" key="1">
    <citation type="journal article" date="2020" name="Stud. Mycol.">
        <title>101 Dothideomycetes genomes: a test case for predicting lifestyles and emergence of pathogens.</title>
        <authorList>
            <person name="Haridas S."/>
            <person name="Albert R."/>
            <person name="Binder M."/>
            <person name="Bloem J."/>
            <person name="Labutti K."/>
            <person name="Salamov A."/>
            <person name="Andreopoulos B."/>
            <person name="Baker S."/>
            <person name="Barry K."/>
            <person name="Bills G."/>
            <person name="Bluhm B."/>
            <person name="Cannon C."/>
            <person name="Castanera R."/>
            <person name="Culley D."/>
            <person name="Daum C."/>
            <person name="Ezra D."/>
            <person name="Gonzalez J."/>
            <person name="Henrissat B."/>
            <person name="Kuo A."/>
            <person name="Liang C."/>
            <person name="Lipzen A."/>
            <person name="Lutzoni F."/>
            <person name="Magnuson J."/>
            <person name="Mondo S."/>
            <person name="Nolan M."/>
            <person name="Ohm R."/>
            <person name="Pangilinan J."/>
            <person name="Park H.-J."/>
            <person name="Ramirez L."/>
            <person name="Alfaro M."/>
            <person name="Sun H."/>
            <person name="Tritt A."/>
            <person name="Yoshinaga Y."/>
            <person name="Zwiers L.-H."/>
            <person name="Turgeon B."/>
            <person name="Goodwin S."/>
            <person name="Spatafora J."/>
            <person name="Crous P."/>
            <person name="Grigoriev I."/>
        </authorList>
    </citation>
    <scope>NUCLEOTIDE SEQUENCE</scope>
    <source>
        <strain evidence="2">CBS 627.86</strain>
    </source>
</reference>
<organism evidence="2 3">
    <name type="scientific">Lophiotrema nucula</name>
    <dbReference type="NCBI Taxonomy" id="690887"/>
    <lineage>
        <taxon>Eukaryota</taxon>
        <taxon>Fungi</taxon>
        <taxon>Dikarya</taxon>
        <taxon>Ascomycota</taxon>
        <taxon>Pezizomycotina</taxon>
        <taxon>Dothideomycetes</taxon>
        <taxon>Pleosporomycetidae</taxon>
        <taxon>Pleosporales</taxon>
        <taxon>Lophiotremataceae</taxon>
        <taxon>Lophiotrema</taxon>
    </lineage>
</organism>
<feature type="compositionally biased region" description="Basic and acidic residues" evidence="1">
    <location>
        <begin position="1"/>
        <end position="11"/>
    </location>
</feature>
<name>A0A6A5YUA3_9PLEO</name>
<accession>A0A6A5YUA3</accession>
<dbReference type="Proteomes" id="UP000799770">
    <property type="component" value="Unassembled WGS sequence"/>
</dbReference>
<evidence type="ECO:0000256" key="1">
    <source>
        <dbReference type="SAM" id="MobiDB-lite"/>
    </source>
</evidence>
<dbReference type="EMBL" id="ML977337">
    <property type="protein sequence ID" value="KAF2110715.1"/>
    <property type="molecule type" value="Genomic_DNA"/>
</dbReference>